<keyword evidence="2" id="KW-1185">Reference proteome</keyword>
<reference evidence="2" key="1">
    <citation type="submission" date="2014-09" db="EMBL/GenBank/DDBJ databases">
        <authorList>
            <person name="Sharma Rahul"/>
            <person name="Thines Marco"/>
        </authorList>
    </citation>
    <scope>NUCLEOTIDE SEQUENCE [LARGE SCALE GENOMIC DNA]</scope>
</reference>
<protein>
    <submittedName>
        <fullName evidence="1">Uncharacterized protein</fullName>
    </submittedName>
</protein>
<organism evidence="1 2">
    <name type="scientific">Plasmopara halstedii</name>
    <name type="common">Downy mildew of sunflower</name>
    <dbReference type="NCBI Taxonomy" id="4781"/>
    <lineage>
        <taxon>Eukaryota</taxon>
        <taxon>Sar</taxon>
        <taxon>Stramenopiles</taxon>
        <taxon>Oomycota</taxon>
        <taxon>Peronosporomycetes</taxon>
        <taxon>Peronosporales</taxon>
        <taxon>Peronosporaceae</taxon>
        <taxon>Plasmopara</taxon>
    </lineage>
</organism>
<dbReference type="RefSeq" id="XP_024572054.1">
    <property type="nucleotide sequence ID" value="XM_024726926.1"/>
</dbReference>
<name>A0A0P1A5N1_PLAHL</name>
<accession>A0A0P1A5N1</accession>
<proteinExistence type="predicted"/>
<dbReference type="GeneID" id="36395062"/>
<dbReference type="EMBL" id="CCYD01000101">
    <property type="protein sequence ID" value="CEG35685.1"/>
    <property type="molecule type" value="Genomic_DNA"/>
</dbReference>
<dbReference type="Proteomes" id="UP000054928">
    <property type="component" value="Unassembled WGS sequence"/>
</dbReference>
<evidence type="ECO:0000313" key="2">
    <source>
        <dbReference type="Proteomes" id="UP000054928"/>
    </source>
</evidence>
<dbReference type="AlphaFoldDB" id="A0A0P1A5N1"/>
<evidence type="ECO:0000313" key="1">
    <source>
        <dbReference type="EMBL" id="CEG35685.1"/>
    </source>
</evidence>
<sequence>MLFLALYYHISHSIHLFRGVIDEKSNKNGANTTLKPVDIFFRQVRVPERSISIMGGI</sequence>